<protein>
    <submittedName>
        <fullName evidence="1">Uncharacterized protein</fullName>
    </submittedName>
</protein>
<dbReference type="Proteomes" id="UP000594454">
    <property type="component" value="Chromosome 2"/>
</dbReference>
<gene>
    <name evidence="1" type="ORF">HERILL_LOCUS5113</name>
</gene>
<accession>A0A7R8UJX7</accession>
<dbReference type="EMBL" id="LR899010">
    <property type="protein sequence ID" value="CAD7082045.1"/>
    <property type="molecule type" value="Genomic_DNA"/>
</dbReference>
<reference evidence="1 2" key="1">
    <citation type="submission" date="2020-11" db="EMBL/GenBank/DDBJ databases">
        <authorList>
            <person name="Wallbank WR R."/>
            <person name="Pardo Diaz C."/>
            <person name="Kozak K."/>
            <person name="Martin S."/>
            <person name="Jiggins C."/>
            <person name="Moest M."/>
            <person name="Warren A I."/>
            <person name="Generalovic N T."/>
            <person name="Byers J.R.P. K."/>
            <person name="Montejo-Kovacevich G."/>
            <person name="Yen C E."/>
        </authorList>
    </citation>
    <scope>NUCLEOTIDE SEQUENCE [LARGE SCALE GENOMIC DNA]</scope>
</reference>
<sequence>MKTSYTFPAAGHWLGFCLHALCRDAVPARQVKSRREPESVVEKWSRSTRKIFQKQREIEKGKAPSYREGSS</sequence>
<dbReference type="AlphaFoldDB" id="A0A7R8UJX7"/>
<dbReference type="InParanoid" id="A0A7R8UJX7"/>
<keyword evidence="2" id="KW-1185">Reference proteome</keyword>
<evidence type="ECO:0000313" key="2">
    <source>
        <dbReference type="Proteomes" id="UP000594454"/>
    </source>
</evidence>
<evidence type="ECO:0000313" key="1">
    <source>
        <dbReference type="EMBL" id="CAD7082045.1"/>
    </source>
</evidence>
<organism evidence="1 2">
    <name type="scientific">Hermetia illucens</name>
    <name type="common">Black soldier fly</name>
    <dbReference type="NCBI Taxonomy" id="343691"/>
    <lineage>
        <taxon>Eukaryota</taxon>
        <taxon>Metazoa</taxon>
        <taxon>Ecdysozoa</taxon>
        <taxon>Arthropoda</taxon>
        <taxon>Hexapoda</taxon>
        <taxon>Insecta</taxon>
        <taxon>Pterygota</taxon>
        <taxon>Neoptera</taxon>
        <taxon>Endopterygota</taxon>
        <taxon>Diptera</taxon>
        <taxon>Brachycera</taxon>
        <taxon>Stratiomyomorpha</taxon>
        <taxon>Stratiomyidae</taxon>
        <taxon>Hermetiinae</taxon>
        <taxon>Hermetia</taxon>
    </lineage>
</organism>
<name>A0A7R8UJX7_HERIL</name>
<proteinExistence type="predicted"/>